<gene>
    <name evidence="1" type="ORF">DPPLL_09320</name>
</gene>
<organism evidence="1 2">
    <name type="scientific">Desulfofustis limnaeus</name>
    <dbReference type="NCBI Taxonomy" id="2740163"/>
    <lineage>
        <taxon>Bacteria</taxon>
        <taxon>Pseudomonadati</taxon>
        <taxon>Thermodesulfobacteriota</taxon>
        <taxon>Desulfobulbia</taxon>
        <taxon>Desulfobulbales</taxon>
        <taxon>Desulfocapsaceae</taxon>
        <taxon>Desulfofustis</taxon>
    </lineage>
</organism>
<accession>A0ABM7W6J0</accession>
<name>A0ABM7W6J0_9BACT</name>
<evidence type="ECO:0000313" key="1">
    <source>
        <dbReference type="EMBL" id="BDD86567.1"/>
    </source>
</evidence>
<keyword evidence="2" id="KW-1185">Reference proteome</keyword>
<proteinExistence type="predicted"/>
<reference evidence="1 2" key="1">
    <citation type="submission" date="2022-01" db="EMBL/GenBank/DDBJ databases">
        <title>Desulfofustis limnae sp. nov., a novel mesophilic sulfate-reducing bacterium isolated from marsh soil.</title>
        <authorList>
            <person name="Watanabe M."/>
            <person name="Takahashi A."/>
            <person name="Kojima H."/>
            <person name="Fukui M."/>
        </authorList>
    </citation>
    <scope>NUCLEOTIDE SEQUENCE [LARGE SCALE GENOMIC DNA]</scope>
    <source>
        <strain evidence="1 2">PPLL</strain>
    </source>
</reference>
<sequence>MGSARISTCDRCREELQRILVNRRHRPRRAICRGRRGGSGSLTSETAMVIDCDRDMKYIQAHV</sequence>
<dbReference type="Proteomes" id="UP000830055">
    <property type="component" value="Chromosome"/>
</dbReference>
<dbReference type="EMBL" id="AP025516">
    <property type="protein sequence ID" value="BDD86567.1"/>
    <property type="molecule type" value="Genomic_DNA"/>
</dbReference>
<protein>
    <submittedName>
        <fullName evidence="1">Uncharacterized protein</fullName>
    </submittedName>
</protein>
<evidence type="ECO:0000313" key="2">
    <source>
        <dbReference type="Proteomes" id="UP000830055"/>
    </source>
</evidence>